<dbReference type="EMBL" id="KK365135">
    <property type="protein sequence ID" value="KCZ81884.1"/>
    <property type="molecule type" value="Genomic_DNA"/>
</dbReference>
<dbReference type="PROSITE" id="PS50090">
    <property type="entry name" value="MYB_LIKE"/>
    <property type="match status" value="2"/>
</dbReference>
<dbReference type="AlphaFoldDB" id="A0A059F4F1"/>
<protein>
    <submittedName>
        <fullName evidence="9">Uncharacterized protein</fullName>
    </submittedName>
</protein>
<keyword evidence="2" id="KW-0677">Repeat</keyword>
<keyword evidence="5" id="KW-0804">Transcription</keyword>
<name>A0A059F4F1_9MICR</name>
<dbReference type="Proteomes" id="UP000030655">
    <property type="component" value="Unassembled WGS sequence"/>
</dbReference>
<reference evidence="9 10" key="2">
    <citation type="submission" date="2014-03" db="EMBL/GenBank/DDBJ databases">
        <title>The Genome Sequence of Anncaliia algerae insect isolate PRA339.</title>
        <authorList>
            <consortium name="The Broad Institute Genome Sequencing Platform"/>
            <consortium name="The Broad Institute Genome Sequencing Center for Infectious Disease"/>
            <person name="Cuomo C."/>
            <person name="Becnel J."/>
            <person name="Sanscrainte N."/>
            <person name="Walker B."/>
            <person name="Young S.K."/>
            <person name="Zeng Q."/>
            <person name="Gargeya S."/>
            <person name="Fitzgerald M."/>
            <person name="Haas B."/>
            <person name="Abouelleil A."/>
            <person name="Alvarado L."/>
            <person name="Arachchi H.M."/>
            <person name="Berlin A.M."/>
            <person name="Chapman S.B."/>
            <person name="Dewar J."/>
            <person name="Goldberg J."/>
            <person name="Griggs A."/>
            <person name="Gujja S."/>
            <person name="Hansen M."/>
            <person name="Howarth C."/>
            <person name="Imamovic A."/>
            <person name="Larimer J."/>
            <person name="McCowan C."/>
            <person name="Murphy C."/>
            <person name="Neiman D."/>
            <person name="Pearson M."/>
            <person name="Priest M."/>
            <person name="Roberts A."/>
            <person name="Saif S."/>
            <person name="Shea T."/>
            <person name="Sisk P."/>
            <person name="Sykes S."/>
            <person name="Wortman J."/>
            <person name="Nusbaum C."/>
            <person name="Birren B."/>
        </authorList>
    </citation>
    <scope>NUCLEOTIDE SEQUENCE [LARGE SCALE GENOMIC DNA]</scope>
    <source>
        <strain evidence="9 10">PRA339</strain>
    </source>
</reference>
<evidence type="ECO:0000256" key="6">
    <source>
        <dbReference type="ARBA" id="ARBA00023242"/>
    </source>
</evidence>
<evidence type="ECO:0000256" key="1">
    <source>
        <dbReference type="ARBA" id="ARBA00004123"/>
    </source>
</evidence>
<evidence type="ECO:0000256" key="5">
    <source>
        <dbReference type="ARBA" id="ARBA00023163"/>
    </source>
</evidence>
<dbReference type="PANTHER" id="PTHR45675">
    <property type="entry name" value="MYB TRANSCRIPTION FACTOR-RELATED-RELATED"/>
    <property type="match status" value="1"/>
</dbReference>
<keyword evidence="4" id="KW-0238">DNA-binding</keyword>
<feature type="domain" description="HTH myb-type" evidence="8">
    <location>
        <begin position="4"/>
        <end position="59"/>
    </location>
</feature>
<dbReference type="Gene3D" id="1.10.10.60">
    <property type="entry name" value="Homeodomain-like"/>
    <property type="match status" value="2"/>
</dbReference>
<keyword evidence="3" id="KW-0805">Transcription regulation</keyword>
<keyword evidence="10" id="KW-1185">Reference proteome</keyword>
<dbReference type="SUPFAM" id="SSF46689">
    <property type="entry name" value="Homeodomain-like"/>
    <property type="match status" value="1"/>
</dbReference>
<evidence type="ECO:0000313" key="9">
    <source>
        <dbReference type="EMBL" id="KCZ81884.1"/>
    </source>
</evidence>
<dbReference type="PROSITE" id="PS51294">
    <property type="entry name" value="HTH_MYB"/>
    <property type="match status" value="2"/>
</dbReference>
<dbReference type="HOGENOM" id="CLU_1434106_0_0_1"/>
<dbReference type="OrthoDB" id="2143914at2759"/>
<evidence type="ECO:0000313" key="10">
    <source>
        <dbReference type="Proteomes" id="UP000030655"/>
    </source>
</evidence>
<reference evidence="10" key="1">
    <citation type="submission" date="2013-02" db="EMBL/GenBank/DDBJ databases">
        <authorList>
            <consortium name="The Broad Institute Genome Sequencing Platform"/>
            <person name="Cuomo C."/>
            <person name="Becnel J."/>
            <person name="Sanscrainte N."/>
            <person name="Walker B."/>
            <person name="Young S.K."/>
            <person name="Zeng Q."/>
            <person name="Gargeya S."/>
            <person name="Fitzgerald M."/>
            <person name="Haas B."/>
            <person name="Abouelleil A."/>
            <person name="Alvarado L."/>
            <person name="Arachchi H.M."/>
            <person name="Berlin A.M."/>
            <person name="Chapman S.B."/>
            <person name="Dewar J."/>
            <person name="Goldberg J."/>
            <person name="Griggs A."/>
            <person name="Gujja S."/>
            <person name="Hansen M."/>
            <person name="Howarth C."/>
            <person name="Imamovic A."/>
            <person name="Larimer J."/>
            <person name="McCowan C."/>
            <person name="Murphy C."/>
            <person name="Neiman D."/>
            <person name="Pearson M."/>
            <person name="Priest M."/>
            <person name="Roberts A."/>
            <person name="Saif S."/>
            <person name="Shea T."/>
            <person name="Sisk P."/>
            <person name="Sykes S."/>
            <person name="Wortman J."/>
            <person name="Nusbaum C."/>
            <person name="Birren B."/>
        </authorList>
    </citation>
    <scope>NUCLEOTIDE SEQUENCE [LARGE SCALE GENOMIC DNA]</scope>
    <source>
        <strain evidence="10">PRA339</strain>
    </source>
</reference>
<keyword evidence="6" id="KW-0539">Nucleus</keyword>
<organism evidence="9 10">
    <name type="scientific">Anncaliia algerae PRA339</name>
    <dbReference type="NCBI Taxonomy" id="1288291"/>
    <lineage>
        <taxon>Eukaryota</taxon>
        <taxon>Fungi</taxon>
        <taxon>Fungi incertae sedis</taxon>
        <taxon>Microsporidia</taxon>
        <taxon>Tubulinosematoidea</taxon>
        <taxon>Tubulinosematidae</taxon>
        <taxon>Anncaliia</taxon>
    </lineage>
</organism>
<feature type="domain" description="Myb-like" evidence="7">
    <location>
        <begin position="4"/>
        <end position="55"/>
    </location>
</feature>
<evidence type="ECO:0000259" key="7">
    <source>
        <dbReference type="PROSITE" id="PS50090"/>
    </source>
</evidence>
<feature type="domain" description="HTH myb-type" evidence="8">
    <location>
        <begin position="60"/>
        <end position="110"/>
    </location>
</feature>
<dbReference type="SMART" id="SM00717">
    <property type="entry name" value="SANT"/>
    <property type="match status" value="2"/>
</dbReference>
<evidence type="ECO:0000256" key="3">
    <source>
        <dbReference type="ARBA" id="ARBA00023015"/>
    </source>
</evidence>
<feature type="domain" description="Myb-like" evidence="7">
    <location>
        <begin position="56"/>
        <end position="106"/>
    </location>
</feature>
<dbReference type="Pfam" id="PF13921">
    <property type="entry name" value="Myb_DNA-bind_6"/>
    <property type="match status" value="1"/>
</dbReference>
<dbReference type="InterPro" id="IPR044676">
    <property type="entry name" value="EOBI/EOBII-like_plant"/>
</dbReference>
<gene>
    <name evidence="9" type="ORF">H312_00643</name>
</gene>
<comment type="subcellular location">
    <subcellularLocation>
        <location evidence="1">Nucleus</location>
    </subcellularLocation>
</comment>
<dbReference type="GO" id="GO:0005634">
    <property type="term" value="C:nucleus"/>
    <property type="evidence" value="ECO:0007669"/>
    <property type="project" value="UniProtKB-SubCell"/>
</dbReference>
<accession>A0A059F4F1</accession>
<dbReference type="PANTHER" id="PTHR45675:SF1">
    <property type="entry name" value="MYB TRANSCRIPTION FACTOR-RELATED"/>
    <property type="match status" value="1"/>
</dbReference>
<proteinExistence type="predicted"/>
<evidence type="ECO:0000256" key="4">
    <source>
        <dbReference type="ARBA" id="ARBA00023125"/>
    </source>
</evidence>
<dbReference type="InterPro" id="IPR017930">
    <property type="entry name" value="Myb_dom"/>
</dbReference>
<dbReference type="InterPro" id="IPR009057">
    <property type="entry name" value="Homeodomain-like_sf"/>
</dbReference>
<dbReference type="CDD" id="cd00167">
    <property type="entry name" value="SANT"/>
    <property type="match status" value="2"/>
</dbReference>
<dbReference type="VEuPathDB" id="MicrosporidiaDB:H312_00643"/>
<dbReference type="GO" id="GO:0003700">
    <property type="term" value="F:DNA-binding transcription factor activity"/>
    <property type="evidence" value="ECO:0007669"/>
    <property type="project" value="InterPro"/>
</dbReference>
<evidence type="ECO:0000256" key="2">
    <source>
        <dbReference type="ARBA" id="ARBA00022737"/>
    </source>
</evidence>
<sequence length="189" mass="22597">MQNNMSTKRLSWTVDEDQELIELMNTYANKSWTFIGKRHGTKTGKQCRERWQAHLRPGIVKTPLTKEEKIKILQMQRTMGNRWKQIAAEFPGRSDNTIKNFYYSYVHKKVKVDLIDDCNKESNDSIEMERVEHFHKIDDKYVEKLYESDKFGQLLKISTLCLYKYKNKMKLTPFQRKNCPNFAKLFKSL</sequence>
<evidence type="ECO:0000259" key="8">
    <source>
        <dbReference type="PROSITE" id="PS51294"/>
    </source>
</evidence>
<dbReference type="GO" id="GO:0043565">
    <property type="term" value="F:sequence-specific DNA binding"/>
    <property type="evidence" value="ECO:0007669"/>
    <property type="project" value="InterPro"/>
</dbReference>
<dbReference type="InterPro" id="IPR001005">
    <property type="entry name" value="SANT/Myb"/>
</dbReference>
<dbReference type="STRING" id="1288291.A0A059F4F1"/>